<evidence type="ECO:0000256" key="7">
    <source>
        <dbReference type="SAM" id="MobiDB-lite"/>
    </source>
</evidence>
<keyword evidence="6" id="KW-0539">Nucleus</keyword>
<accession>A0AAD5XC73</accession>
<dbReference type="PROSITE" id="PS50013">
    <property type="entry name" value="CHROMO_2"/>
    <property type="match status" value="1"/>
</dbReference>
<dbReference type="SMART" id="SM00487">
    <property type="entry name" value="DEXDc"/>
    <property type="match status" value="1"/>
</dbReference>
<feature type="compositionally biased region" description="Low complexity" evidence="7">
    <location>
        <begin position="120"/>
        <end position="135"/>
    </location>
</feature>
<feature type="compositionally biased region" description="Acidic residues" evidence="7">
    <location>
        <begin position="932"/>
        <end position="944"/>
    </location>
</feature>
<proteinExistence type="predicted"/>
<dbReference type="GO" id="GO:0140658">
    <property type="term" value="F:ATP-dependent chromatin remodeler activity"/>
    <property type="evidence" value="ECO:0007669"/>
    <property type="project" value="TreeGrafter"/>
</dbReference>
<dbReference type="Pfam" id="PF00271">
    <property type="entry name" value="Helicase_C"/>
    <property type="match status" value="1"/>
</dbReference>
<feature type="compositionally biased region" description="Acidic residues" evidence="7">
    <location>
        <begin position="94"/>
        <end position="119"/>
    </location>
</feature>
<dbReference type="GO" id="GO:0003677">
    <property type="term" value="F:DNA binding"/>
    <property type="evidence" value="ECO:0007669"/>
    <property type="project" value="TreeGrafter"/>
</dbReference>
<dbReference type="GO" id="GO:0042393">
    <property type="term" value="F:histone binding"/>
    <property type="evidence" value="ECO:0007669"/>
    <property type="project" value="TreeGrafter"/>
</dbReference>
<keyword evidence="4" id="KW-0378">Hydrolase</keyword>
<feature type="region of interest" description="Disordered" evidence="7">
    <location>
        <begin position="932"/>
        <end position="956"/>
    </location>
</feature>
<evidence type="ECO:0000259" key="10">
    <source>
        <dbReference type="PROSITE" id="PS51194"/>
    </source>
</evidence>
<dbReference type="PROSITE" id="PS51194">
    <property type="entry name" value="HELICASE_CTER"/>
    <property type="match status" value="1"/>
</dbReference>
<dbReference type="SMART" id="SM00490">
    <property type="entry name" value="HELICc"/>
    <property type="match status" value="1"/>
</dbReference>
<dbReference type="InterPro" id="IPR049730">
    <property type="entry name" value="SNF2/RAD54-like_C"/>
</dbReference>
<dbReference type="SUPFAM" id="SSF54160">
    <property type="entry name" value="Chromo domain-like"/>
    <property type="match status" value="2"/>
</dbReference>
<organism evidence="11 12">
    <name type="scientific">Physocladia obscura</name>
    <dbReference type="NCBI Taxonomy" id="109957"/>
    <lineage>
        <taxon>Eukaryota</taxon>
        <taxon>Fungi</taxon>
        <taxon>Fungi incertae sedis</taxon>
        <taxon>Chytridiomycota</taxon>
        <taxon>Chytridiomycota incertae sedis</taxon>
        <taxon>Chytridiomycetes</taxon>
        <taxon>Chytridiales</taxon>
        <taxon>Chytriomycetaceae</taxon>
        <taxon>Physocladia</taxon>
    </lineage>
</organism>
<feature type="compositionally biased region" description="Low complexity" evidence="7">
    <location>
        <begin position="153"/>
        <end position="162"/>
    </location>
</feature>
<dbReference type="EMBL" id="JADGJH010002380">
    <property type="protein sequence ID" value="KAJ3098948.1"/>
    <property type="molecule type" value="Genomic_DNA"/>
</dbReference>
<dbReference type="SUPFAM" id="SSF52540">
    <property type="entry name" value="P-loop containing nucleoside triphosphate hydrolases"/>
    <property type="match status" value="2"/>
</dbReference>
<dbReference type="Gene3D" id="2.40.50.40">
    <property type="match status" value="1"/>
</dbReference>
<dbReference type="PROSITE" id="PS51192">
    <property type="entry name" value="HELICASE_ATP_BIND_1"/>
    <property type="match status" value="1"/>
</dbReference>
<dbReference type="GO" id="GO:0000785">
    <property type="term" value="C:chromatin"/>
    <property type="evidence" value="ECO:0007669"/>
    <property type="project" value="TreeGrafter"/>
</dbReference>
<dbReference type="InterPro" id="IPR000330">
    <property type="entry name" value="SNF2_N"/>
</dbReference>
<evidence type="ECO:0000256" key="6">
    <source>
        <dbReference type="ARBA" id="ARBA00023242"/>
    </source>
</evidence>
<keyword evidence="3" id="KW-0547">Nucleotide-binding</keyword>
<dbReference type="FunFam" id="3.40.50.300:FF:000015">
    <property type="entry name" value="chromodomain-helicase-DNA-binding protein 9 isoform X1"/>
    <property type="match status" value="1"/>
</dbReference>
<evidence type="ECO:0000259" key="8">
    <source>
        <dbReference type="PROSITE" id="PS50013"/>
    </source>
</evidence>
<dbReference type="GO" id="GO:0003682">
    <property type="term" value="F:chromatin binding"/>
    <property type="evidence" value="ECO:0007669"/>
    <property type="project" value="TreeGrafter"/>
</dbReference>
<keyword evidence="2" id="KW-0677">Repeat</keyword>
<comment type="caution">
    <text evidence="11">The sequence shown here is derived from an EMBL/GenBank/DDBJ whole genome shotgun (WGS) entry which is preliminary data.</text>
</comment>
<evidence type="ECO:0000313" key="12">
    <source>
        <dbReference type="Proteomes" id="UP001211907"/>
    </source>
</evidence>
<evidence type="ECO:0000256" key="4">
    <source>
        <dbReference type="ARBA" id="ARBA00022801"/>
    </source>
</evidence>
<dbReference type="Proteomes" id="UP001211907">
    <property type="component" value="Unassembled WGS sequence"/>
</dbReference>
<dbReference type="InterPro" id="IPR027417">
    <property type="entry name" value="P-loop_NTPase"/>
</dbReference>
<dbReference type="Gene3D" id="3.40.50.300">
    <property type="entry name" value="P-loop containing nucleotide triphosphate hydrolases"/>
    <property type="match status" value="1"/>
</dbReference>
<dbReference type="InterPro" id="IPR014001">
    <property type="entry name" value="Helicase_ATP-bd"/>
</dbReference>
<feature type="domain" description="Helicase ATP-binding" evidence="9">
    <location>
        <begin position="347"/>
        <end position="508"/>
    </location>
</feature>
<evidence type="ECO:0000256" key="1">
    <source>
        <dbReference type="ARBA" id="ARBA00004123"/>
    </source>
</evidence>
<dbReference type="InterPro" id="IPR016197">
    <property type="entry name" value="Chromo-like_dom_sf"/>
</dbReference>
<dbReference type="PANTHER" id="PTHR45623:SF11">
    <property type="entry name" value="KISMET, ISOFORM C"/>
    <property type="match status" value="1"/>
</dbReference>
<feature type="compositionally biased region" description="Low complexity" evidence="7">
    <location>
        <begin position="1"/>
        <end position="10"/>
    </location>
</feature>
<evidence type="ECO:0000259" key="9">
    <source>
        <dbReference type="PROSITE" id="PS51192"/>
    </source>
</evidence>
<reference evidence="11" key="1">
    <citation type="submission" date="2020-05" db="EMBL/GenBank/DDBJ databases">
        <title>Phylogenomic resolution of chytrid fungi.</title>
        <authorList>
            <person name="Stajich J.E."/>
            <person name="Amses K."/>
            <person name="Simmons R."/>
            <person name="Seto K."/>
            <person name="Myers J."/>
            <person name="Bonds A."/>
            <person name="Quandt C.A."/>
            <person name="Barry K."/>
            <person name="Liu P."/>
            <person name="Grigoriev I."/>
            <person name="Longcore J.E."/>
            <person name="James T.Y."/>
        </authorList>
    </citation>
    <scope>NUCLEOTIDE SEQUENCE</scope>
    <source>
        <strain evidence="11">JEL0513</strain>
    </source>
</reference>
<feature type="domain" description="Chromo" evidence="8">
    <location>
        <begin position="267"/>
        <end position="327"/>
    </location>
</feature>
<gene>
    <name evidence="11" type="primary">CHD8_1</name>
    <name evidence="11" type="ORF">HK100_004990</name>
</gene>
<dbReference type="InterPro" id="IPR000953">
    <property type="entry name" value="Chromo/chromo_shadow_dom"/>
</dbReference>
<feature type="region of interest" description="Disordered" evidence="7">
    <location>
        <begin position="1"/>
        <end position="173"/>
    </location>
</feature>
<dbReference type="Pfam" id="PF00385">
    <property type="entry name" value="Chromo"/>
    <property type="match status" value="1"/>
</dbReference>
<dbReference type="GO" id="GO:0016887">
    <property type="term" value="F:ATP hydrolysis activity"/>
    <property type="evidence" value="ECO:0007669"/>
    <property type="project" value="TreeGrafter"/>
</dbReference>
<feature type="domain" description="Helicase C-terminal" evidence="10">
    <location>
        <begin position="645"/>
        <end position="796"/>
    </location>
</feature>
<keyword evidence="5" id="KW-0067">ATP-binding</keyword>
<dbReference type="InterPro" id="IPR001650">
    <property type="entry name" value="Helicase_C-like"/>
</dbReference>
<evidence type="ECO:0000313" key="11">
    <source>
        <dbReference type="EMBL" id="KAJ3098948.1"/>
    </source>
</evidence>
<evidence type="ECO:0000256" key="5">
    <source>
        <dbReference type="ARBA" id="ARBA00022840"/>
    </source>
</evidence>
<dbReference type="GO" id="GO:0010468">
    <property type="term" value="P:regulation of gene expression"/>
    <property type="evidence" value="ECO:0007669"/>
    <property type="project" value="TreeGrafter"/>
</dbReference>
<dbReference type="AlphaFoldDB" id="A0AAD5XC73"/>
<sequence length="984" mass="112200">MRSDSASSSSDSDDRDLDVLAPAVRSQDPLDYSSPLSALSDNSDDSDIDNQPPIPKPPSAKITLKLNNNNNSNSNAPKMVVAPKKKQTIVYDSDSMDNDASSESDEIDQLDVDDDDDSDTSFTKKSTKPSSSLPSKKLKQSTIPLKKHHKSKSSSSSSFSSAPKKKGPKTAKTVPHEIVVIEMGDKSQGIDKLLSWRPAVYAADGSFMKEEEVLVKYKNMSYYHAEWLSKTAIEADRMGKMRLQKFLAKPLFETQWSEEEPFNPSFKQIDRVIDDGDNNGELMYLVKWCSQTYDLSTWESASTIQEIDDSKIQEFYNRREVDDSKFRSYQNEGVRPSAREWSKMDESPVWYNNQNSILADEMGLGKTVQSTVFLDYIYTRCNIKGPFLVIAPLSTIGNWERELNRWSDMNVVVYHGRDTARNLIVETEFYYRDSQHQIVPNIYKFDVILTTYEMAMSGNEAHRLKNKASKISEVLKQYKMEHRVLLTGTPLQNSLDELWALLNFLQPEKFASEREFQRDFGNLSSAQDVEKLQALLKPLMLRRLKEDVEKSIPIKEETIIEVELTTMQKKWYKSILEKNFQWLKQGADKKSNVPNLINAMMELRKCCIHPFLLNGAEDAIIAEYNADTPEKQFQALVQASGKMVLIDKLLRKLKQGGHKVLIFSQMTRCLDLIQDYLRGQQWGFERIDGSVRGDLRQAAIDRFSAPGCETFVFLLCTRAGGVGINLTAADTVIIFDSDWNPQNDLQAQSRVHRIGQKKSVLIYRLVTRNTYEREMFDKASMKLGLDKAILQRMDANSAYGDATGVNESEGSKVSGMSKTEIEDLLKKGAYAAFMDDNEANDFCEEDIDQILTRRTQVIRHGNSQEKSSIFSKATFATSEEMVDINDPEFWDKVAKKAELNVTELPEAPDLIIDTVRMRKQVQRFGDQFVDEVEPEGDVSFDPNDDGQRKKDTSNQPKLWSQADRLRLERCLMTFGYARWDRFIG</sequence>
<dbReference type="Gene3D" id="3.40.50.10810">
    <property type="entry name" value="Tandem AAA-ATPase domain"/>
    <property type="match status" value="1"/>
</dbReference>
<evidence type="ECO:0000256" key="3">
    <source>
        <dbReference type="ARBA" id="ARBA00022741"/>
    </source>
</evidence>
<dbReference type="Pfam" id="PF00176">
    <property type="entry name" value="SNF2-rel_dom"/>
    <property type="match status" value="1"/>
</dbReference>
<dbReference type="CDD" id="cd18659">
    <property type="entry name" value="CD2_tandem"/>
    <property type="match status" value="1"/>
</dbReference>
<dbReference type="GO" id="GO:0005634">
    <property type="term" value="C:nucleus"/>
    <property type="evidence" value="ECO:0007669"/>
    <property type="project" value="UniProtKB-SubCell"/>
</dbReference>
<dbReference type="PANTHER" id="PTHR45623">
    <property type="entry name" value="CHROMODOMAIN-HELICASE-DNA-BINDING PROTEIN 3-RELATED-RELATED"/>
    <property type="match status" value="1"/>
</dbReference>
<dbReference type="CDD" id="cd18793">
    <property type="entry name" value="SF2_C_SNF"/>
    <property type="match status" value="1"/>
</dbReference>
<dbReference type="GO" id="GO:0005524">
    <property type="term" value="F:ATP binding"/>
    <property type="evidence" value="ECO:0007669"/>
    <property type="project" value="UniProtKB-KW"/>
</dbReference>
<name>A0AAD5XC73_9FUNG</name>
<protein>
    <submittedName>
        <fullName evidence="11">Chromodomain helicase DNA binding protein</fullName>
    </submittedName>
</protein>
<evidence type="ECO:0000256" key="2">
    <source>
        <dbReference type="ARBA" id="ARBA00022737"/>
    </source>
</evidence>
<keyword evidence="12" id="KW-1185">Reference proteome</keyword>
<dbReference type="InterPro" id="IPR038718">
    <property type="entry name" value="SNF2-like_sf"/>
</dbReference>
<comment type="subcellular location">
    <subcellularLocation>
        <location evidence="1">Nucleus</location>
    </subcellularLocation>
</comment>
<dbReference type="SMART" id="SM00298">
    <property type="entry name" value="CHROMO"/>
    <property type="match status" value="2"/>
</dbReference>
<dbReference type="InterPro" id="IPR023780">
    <property type="entry name" value="Chromo_domain"/>
</dbReference>